<dbReference type="RefSeq" id="WP_011946955.1">
    <property type="nucleotide sequence ID" value="NZ_CBCRUH010000027.1"/>
</dbReference>
<name>A0A3A6V406_LEGPN</name>
<dbReference type="EMBL" id="QWDR01000001">
    <property type="protein sequence ID" value="RJY35041.1"/>
    <property type="molecule type" value="Genomic_DNA"/>
</dbReference>
<dbReference type="Proteomes" id="UP000277145">
    <property type="component" value="Unassembled WGS sequence"/>
</dbReference>
<accession>A0A3A6V406</accession>
<gene>
    <name evidence="1" type="ORF">D1H98_09895</name>
</gene>
<organism evidence="1 2">
    <name type="scientific">Legionella pneumophila subsp. pneumophila</name>
    <dbReference type="NCBI Taxonomy" id="91891"/>
    <lineage>
        <taxon>Bacteria</taxon>
        <taxon>Pseudomonadati</taxon>
        <taxon>Pseudomonadota</taxon>
        <taxon>Gammaproteobacteria</taxon>
        <taxon>Legionellales</taxon>
        <taxon>Legionellaceae</taxon>
        <taxon>Legionella</taxon>
    </lineage>
</organism>
<dbReference type="AlphaFoldDB" id="A0A3A6V406"/>
<reference evidence="1 2" key="1">
    <citation type="submission" date="2018-08" db="EMBL/GenBank/DDBJ databases">
        <title>Genome Sequences of Legionella pneumophila subsp. pneumophila Isolates, Recovered from a Drinking Water System in a Large Builging.</title>
        <authorList>
            <person name="Gomez-Alvarez V."/>
            <person name="Boczek L."/>
            <person name="King D."/>
            <person name="Pemberton A."/>
            <person name="Pfaller S."/>
            <person name="Rodgers M."/>
            <person name="Santodomingo J."/>
            <person name="Revetta R."/>
        </authorList>
    </citation>
    <scope>NUCLEOTIDE SEQUENCE [LARGE SCALE GENOMIC DNA]</scope>
    <source>
        <strain evidence="1 2">L01C.1</strain>
    </source>
</reference>
<sequence>MNKILIYLCLYFMTSITLAGKIVIDNKTNYPVKDNSRKIAVQWVATVEATQKANKIIINGSKLDLSSLKIITQKGKTQLTLPNHSHYFRVVVWSTGKQQPDLLTNWVDIVPNKTYIINQDQLVPAILMSGTGC</sequence>
<evidence type="ECO:0000313" key="1">
    <source>
        <dbReference type="EMBL" id="RJY35041.1"/>
    </source>
</evidence>
<proteinExistence type="predicted"/>
<comment type="caution">
    <text evidence="1">The sequence shown here is derived from an EMBL/GenBank/DDBJ whole genome shotgun (WGS) entry which is preliminary data.</text>
</comment>
<evidence type="ECO:0000313" key="2">
    <source>
        <dbReference type="Proteomes" id="UP000277145"/>
    </source>
</evidence>
<protein>
    <submittedName>
        <fullName evidence="1">Uncharacterized protein</fullName>
    </submittedName>
</protein>